<evidence type="ECO:0000256" key="12">
    <source>
        <dbReference type="RuleBase" id="RU003357"/>
    </source>
</evidence>
<keyword evidence="16" id="KW-1185">Reference proteome</keyword>
<name>A0A6L6PW79_9BURK</name>
<dbReference type="PROSITE" id="PS52016">
    <property type="entry name" value="TONB_DEPENDENT_REC_3"/>
    <property type="match status" value="1"/>
</dbReference>
<evidence type="ECO:0000256" key="9">
    <source>
        <dbReference type="ARBA" id="ARBA00023170"/>
    </source>
</evidence>
<comment type="caution">
    <text evidence="15">The sequence shown here is derived from an EMBL/GenBank/DDBJ whole genome shotgun (WGS) entry which is preliminary data.</text>
</comment>
<reference evidence="15 16" key="1">
    <citation type="submission" date="2019-11" db="EMBL/GenBank/DDBJ databases">
        <title>Type strains purchased from KCTC, JCM and DSMZ.</title>
        <authorList>
            <person name="Lu H."/>
        </authorList>
    </citation>
    <scope>NUCLEOTIDE SEQUENCE [LARGE SCALE GENOMIC DNA]</scope>
    <source>
        <strain evidence="15 16">KCTC 42409</strain>
    </source>
</reference>
<gene>
    <name evidence="15" type="ORF">GM668_06360</name>
</gene>
<dbReference type="Proteomes" id="UP000484015">
    <property type="component" value="Unassembled WGS sequence"/>
</dbReference>
<organism evidence="15 16">
    <name type="scientific">Pseudoduganella ginsengisoli</name>
    <dbReference type="NCBI Taxonomy" id="1462440"/>
    <lineage>
        <taxon>Bacteria</taxon>
        <taxon>Pseudomonadati</taxon>
        <taxon>Pseudomonadota</taxon>
        <taxon>Betaproteobacteria</taxon>
        <taxon>Burkholderiales</taxon>
        <taxon>Oxalobacteraceae</taxon>
        <taxon>Telluria group</taxon>
        <taxon>Pseudoduganella</taxon>
    </lineage>
</organism>
<feature type="domain" description="TonB-dependent receptor plug" evidence="14">
    <location>
        <begin position="40"/>
        <end position="127"/>
    </location>
</feature>
<evidence type="ECO:0000256" key="5">
    <source>
        <dbReference type="ARBA" id="ARBA00022692"/>
    </source>
</evidence>
<evidence type="ECO:0000256" key="2">
    <source>
        <dbReference type="ARBA" id="ARBA00009810"/>
    </source>
</evidence>
<keyword evidence="5 11" id="KW-0812">Transmembrane</keyword>
<evidence type="ECO:0000256" key="8">
    <source>
        <dbReference type="ARBA" id="ARBA00023136"/>
    </source>
</evidence>
<dbReference type="Pfam" id="PF07715">
    <property type="entry name" value="Plug"/>
    <property type="match status" value="1"/>
</dbReference>
<dbReference type="PANTHER" id="PTHR30069:SF29">
    <property type="entry name" value="HEMOGLOBIN AND HEMOGLOBIN-HAPTOGLOBIN-BINDING PROTEIN 1-RELATED"/>
    <property type="match status" value="1"/>
</dbReference>
<dbReference type="AlphaFoldDB" id="A0A6L6PW79"/>
<dbReference type="GO" id="GO:0009279">
    <property type="term" value="C:cell outer membrane"/>
    <property type="evidence" value="ECO:0007669"/>
    <property type="project" value="UniProtKB-SubCell"/>
</dbReference>
<dbReference type="InterPro" id="IPR036942">
    <property type="entry name" value="Beta-barrel_TonB_sf"/>
</dbReference>
<evidence type="ECO:0000256" key="1">
    <source>
        <dbReference type="ARBA" id="ARBA00004571"/>
    </source>
</evidence>
<feature type="domain" description="TonB-dependent receptor-like beta-barrel" evidence="13">
    <location>
        <begin position="248"/>
        <end position="652"/>
    </location>
</feature>
<evidence type="ECO:0000256" key="7">
    <source>
        <dbReference type="ARBA" id="ARBA00023077"/>
    </source>
</evidence>
<keyword evidence="8 11" id="KW-0472">Membrane</keyword>
<dbReference type="InterPro" id="IPR037066">
    <property type="entry name" value="Plug_dom_sf"/>
</dbReference>
<comment type="similarity">
    <text evidence="2 11 12">Belongs to the TonB-dependent receptor family.</text>
</comment>
<evidence type="ECO:0000256" key="4">
    <source>
        <dbReference type="ARBA" id="ARBA00022452"/>
    </source>
</evidence>
<dbReference type="Gene3D" id="2.40.170.20">
    <property type="entry name" value="TonB-dependent receptor, beta-barrel domain"/>
    <property type="match status" value="1"/>
</dbReference>
<sequence length="690" mass="73669">MRIFLSLLFLPLCADAEEAAPRVEVRAASAMQQRRDDSTGRVIVTRDELVDYGDATVADALRRQPGVTVSGGQVRLRGMGGGRTLLLLNGEPAAPGFSPDSLAPELVERIEIQHGASADRSSQGIAGSINIILRKSSGRARTQVALAGARGAAGWAPEASLDLARPGEDVSGNLAVQVARSLRAGSSAVDERTLSGERRTAESDRARNLRLGLAPRLNWKLGGGAALSWQGLLEAGRSHNQGWAQETVLAGEPGDYPRNAYAADAHTAALRSDLSGSSQLGGAARLEWKAGMAHYRRGGDYLFTGSAMTGQPLWLRRVLSHADDSSASTMGKLRFGSGAGHGLAAGWDGALARRGESRRQDDASAAGEPLGMLDQRYVARVRRLALFVQDEWSPSPALDTYIGLRWEGLRTLTDGVALAPAGSRSSVWSPVAHLLWRVPATRDQLRMALSRSYKAPETRDLVPRRFTVNNGNSAANPDVQGNPQLRPELAWGADGAYETYLGQDSMASVSFYLRRIDGVIQPVLFQDAGKWVSAPGNGGNATARGMQLDWRQTVSARVTARVALSRNWSHVQAIAGPGNRLGAQAPLVANAGLDYRFSAGAAAGLNWNLEQGGVVRTSAAQWRQSATVRKLDVHGSWPLSNGVVLRAAASNVLRPETFDVVAFGDGRHDTRRETLSSGVRTLRLAVEFAL</sequence>
<keyword evidence="6" id="KW-0732">Signal</keyword>
<accession>A0A6L6PW79</accession>
<proteinExistence type="inferred from homology"/>
<keyword evidence="3 11" id="KW-0813">Transport</keyword>
<evidence type="ECO:0000256" key="3">
    <source>
        <dbReference type="ARBA" id="ARBA00022448"/>
    </source>
</evidence>
<protein>
    <submittedName>
        <fullName evidence="15">TonB-dependent receptor plug domain-containing protein</fullName>
    </submittedName>
</protein>
<dbReference type="Pfam" id="PF00593">
    <property type="entry name" value="TonB_dep_Rec_b-barrel"/>
    <property type="match status" value="1"/>
</dbReference>
<evidence type="ECO:0000259" key="13">
    <source>
        <dbReference type="Pfam" id="PF00593"/>
    </source>
</evidence>
<evidence type="ECO:0000313" key="16">
    <source>
        <dbReference type="Proteomes" id="UP000484015"/>
    </source>
</evidence>
<dbReference type="OrthoDB" id="8530571at2"/>
<dbReference type="GO" id="GO:0044718">
    <property type="term" value="P:siderophore transmembrane transport"/>
    <property type="evidence" value="ECO:0007669"/>
    <property type="project" value="TreeGrafter"/>
</dbReference>
<dbReference type="RefSeq" id="WP_155438085.1">
    <property type="nucleotide sequence ID" value="NZ_WNLA01000002.1"/>
</dbReference>
<dbReference type="InterPro" id="IPR012910">
    <property type="entry name" value="Plug_dom"/>
</dbReference>
<dbReference type="Gene3D" id="2.170.130.10">
    <property type="entry name" value="TonB-dependent receptor, plug domain"/>
    <property type="match status" value="1"/>
</dbReference>
<evidence type="ECO:0000259" key="14">
    <source>
        <dbReference type="Pfam" id="PF07715"/>
    </source>
</evidence>
<dbReference type="InterPro" id="IPR039426">
    <property type="entry name" value="TonB-dep_rcpt-like"/>
</dbReference>
<dbReference type="InterPro" id="IPR000531">
    <property type="entry name" value="Beta-barrel_TonB"/>
</dbReference>
<dbReference type="PANTHER" id="PTHR30069">
    <property type="entry name" value="TONB-DEPENDENT OUTER MEMBRANE RECEPTOR"/>
    <property type="match status" value="1"/>
</dbReference>
<dbReference type="SUPFAM" id="SSF56935">
    <property type="entry name" value="Porins"/>
    <property type="match status" value="1"/>
</dbReference>
<comment type="subcellular location">
    <subcellularLocation>
        <location evidence="1 11">Cell outer membrane</location>
        <topology evidence="1 11">Multi-pass membrane protein</topology>
    </subcellularLocation>
</comment>
<keyword evidence="10 11" id="KW-0998">Cell outer membrane</keyword>
<evidence type="ECO:0000256" key="6">
    <source>
        <dbReference type="ARBA" id="ARBA00022729"/>
    </source>
</evidence>
<keyword evidence="4 11" id="KW-1134">Transmembrane beta strand</keyword>
<evidence type="ECO:0000313" key="15">
    <source>
        <dbReference type="EMBL" id="MTW01710.1"/>
    </source>
</evidence>
<evidence type="ECO:0000256" key="10">
    <source>
        <dbReference type="ARBA" id="ARBA00023237"/>
    </source>
</evidence>
<dbReference type="GO" id="GO:0015344">
    <property type="term" value="F:siderophore uptake transmembrane transporter activity"/>
    <property type="evidence" value="ECO:0007669"/>
    <property type="project" value="TreeGrafter"/>
</dbReference>
<dbReference type="EMBL" id="WNLA01000002">
    <property type="protein sequence ID" value="MTW01710.1"/>
    <property type="molecule type" value="Genomic_DNA"/>
</dbReference>
<keyword evidence="7 12" id="KW-0798">TonB box</keyword>
<keyword evidence="9 15" id="KW-0675">Receptor</keyword>
<evidence type="ECO:0000256" key="11">
    <source>
        <dbReference type="PROSITE-ProRule" id="PRU01360"/>
    </source>
</evidence>